<keyword evidence="3" id="KW-1185">Reference proteome</keyword>
<dbReference type="RefSeq" id="WP_321394947.1">
    <property type="nucleotide sequence ID" value="NZ_CP139487.1"/>
</dbReference>
<dbReference type="EMBL" id="CP139487">
    <property type="protein sequence ID" value="WPU65028.1"/>
    <property type="molecule type" value="Genomic_DNA"/>
</dbReference>
<feature type="chain" id="PRO_5043332251" description="Transporter" evidence="1">
    <location>
        <begin position="18"/>
        <end position="200"/>
    </location>
</feature>
<proteinExistence type="predicted"/>
<sequence length="200" mass="22118">MKYALLLLLFSTSSLWASVVGVSTHPLNDDARVFSAEMTGYMSQRHEMGAGIRYTQEVEQDRLLDLSASGGQESRGLTLGGGMDFEMLSEDVNQPRVSFKPYMQYQKFDETTSTYMGAAPTIRKGFSINGQEVFPYLAVPTGMKLDSETDEFVYYASVTLGASMPFPGANNERVLLSVEGNKNMGSTSDYVGCLVSWMWK</sequence>
<evidence type="ECO:0000313" key="2">
    <source>
        <dbReference type="EMBL" id="WPU65028.1"/>
    </source>
</evidence>
<dbReference type="AlphaFoldDB" id="A0AAX4HPJ3"/>
<evidence type="ECO:0000256" key="1">
    <source>
        <dbReference type="SAM" id="SignalP"/>
    </source>
</evidence>
<dbReference type="Proteomes" id="UP001324634">
    <property type="component" value="Chromosome"/>
</dbReference>
<keyword evidence="1" id="KW-0732">Signal</keyword>
<feature type="signal peptide" evidence="1">
    <location>
        <begin position="1"/>
        <end position="17"/>
    </location>
</feature>
<gene>
    <name evidence="2" type="ORF">SOO65_20230</name>
</gene>
<reference evidence="2 3" key="1">
    <citation type="submission" date="2023-11" db="EMBL/GenBank/DDBJ databases">
        <title>Peredibacter starrii A3.12.</title>
        <authorList>
            <person name="Mitchell R.J."/>
        </authorList>
    </citation>
    <scope>NUCLEOTIDE SEQUENCE [LARGE SCALE GENOMIC DNA]</scope>
    <source>
        <strain evidence="2 3">A3.12</strain>
    </source>
</reference>
<name>A0AAX4HPJ3_9BACT</name>
<protein>
    <recommendedName>
        <fullName evidence="4">Transporter</fullName>
    </recommendedName>
</protein>
<evidence type="ECO:0008006" key="4">
    <source>
        <dbReference type="Google" id="ProtNLM"/>
    </source>
</evidence>
<organism evidence="2 3">
    <name type="scientific">Peredibacter starrii</name>
    <dbReference type="NCBI Taxonomy" id="28202"/>
    <lineage>
        <taxon>Bacteria</taxon>
        <taxon>Pseudomonadati</taxon>
        <taxon>Bdellovibrionota</taxon>
        <taxon>Bacteriovoracia</taxon>
        <taxon>Bacteriovoracales</taxon>
        <taxon>Bacteriovoracaceae</taxon>
        <taxon>Peredibacter</taxon>
    </lineage>
</organism>
<dbReference type="KEGG" id="psti:SOO65_20230"/>
<accession>A0AAX4HPJ3</accession>
<evidence type="ECO:0000313" key="3">
    <source>
        <dbReference type="Proteomes" id="UP001324634"/>
    </source>
</evidence>